<gene>
    <name evidence="2" type="ORF">HJC23_006566</name>
</gene>
<proteinExistence type="predicted"/>
<feature type="compositionally biased region" description="Polar residues" evidence="1">
    <location>
        <begin position="205"/>
        <end position="218"/>
    </location>
</feature>
<feature type="compositionally biased region" description="Basic and acidic residues" evidence="1">
    <location>
        <begin position="103"/>
        <end position="119"/>
    </location>
</feature>
<keyword evidence="3" id="KW-1185">Reference proteome</keyword>
<name>A0ABD3PKC5_9STRA</name>
<dbReference type="EMBL" id="JABMIG020000155">
    <property type="protein sequence ID" value="KAL3788528.1"/>
    <property type="molecule type" value="Genomic_DNA"/>
</dbReference>
<reference evidence="2 3" key="1">
    <citation type="journal article" date="2020" name="G3 (Bethesda)">
        <title>Improved Reference Genome for Cyclotella cryptica CCMP332, a Model for Cell Wall Morphogenesis, Salinity Adaptation, and Lipid Production in Diatoms (Bacillariophyta).</title>
        <authorList>
            <person name="Roberts W.R."/>
            <person name="Downey K.M."/>
            <person name="Ruck E.C."/>
            <person name="Traller J.C."/>
            <person name="Alverson A.J."/>
        </authorList>
    </citation>
    <scope>NUCLEOTIDE SEQUENCE [LARGE SCALE GENOMIC DNA]</scope>
    <source>
        <strain evidence="2 3">CCMP332</strain>
    </source>
</reference>
<evidence type="ECO:0000256" key="1">
    <source>
        <dbReference type="SAM" id="MobiDB-lite"/>
    </source>
</evidence>
<feature type="compositionally biased region" description="Low complexity" evidence="1">
    <location>
        <begin position="280"/>
        <end position="297"/>
    </location>
</feature>
<protein>
    <submittedName>
        <fullName evidence="2">Uncharacterized protein</fullName>
    </submittedName>
</protein>
<organism evidence="2 3">
    <name type="scientific">Cyclotella cryptica</name>
    <dbReference type="NCBI Taxonomy" id="29204"/>
    <lineage>
        <taxon>Eukaryota</taxon>
        <taxon>Sar</taxon>
        <taxon>Stramenopiles</taxon>
        <taxon>Ochrophyta</taxon>
        <taxon>Bacillariophyta</taxon>
        <taxon>Coscinodiscophyceae</taxon>
        <taxon>Thalassiosirophycidae</taxon>
        <taxon>Stephanodiscales</taxon>
        <taxon>Stephanodiscaceae</taxon>
        <taxon>Cyclotella</taxon>
    </lineage>
</organism>
<feature type="compositionally biased region" description="Basic residues" evidence="1">
    <location>
        <begin position="379"/>
        <end position="394"/>
    </location>
</feature>
<feature type="compositionally biased region" description="Low complexity" evidence="1">
    <location>
        <begin position="51"/>
        <end position="76"/>
    </location>
</feature>
<feature type="region of interest" description="Disordered" evidence="1">
    <location>
        <begin position="1"/>
        <end position="399"/>
    </location>
</feature>
<sequence>MSELQAILARRRQLNHDDGGASPPRPRQAKQQDPPSDDHDGNDVDAAPHKAASQPTNAAAATATTPFPRPQQTATAGSPGTTDLQEKIRERRLKAMQTYGKHVKNDFKNATQNHHEEAHGAASSNTAGTNSYTRQQSVPPRKSTFFPRSTPHVAPAKSPAESAKGRQDRVVHSPGRSSDASGSVDRRAGLNAENAKWSVKPTVLPSASTGHNARTPSSPVALPTRTQPQPSPSPPQPPLPKTIDDEPPKSPSMLDFMAERYKEEKMKRHPPTTEPQPPHSADATTATTTKSSSSSQQQEKEKSSIPTYYRPGMRPPSSTTTSHYSSTTPSRHGWIPPPPTPTPSPSPSPHPRPIFLPSTNQPLLPPRPIVPPSRPFSSKQRKRTERHHRYHNRSHPSPPRMTLLPPKRVWWMDRSFPKVVLRLVIIGTMFRNL</sequence>
<evidence type="ECO:0000313" key="2">
    <source>
        <dbReference type="EMBL" id="KAL3788528.1"/>
    </source>
</evidence>
<dbReference type="AlphaFoldDB" id="A0ABD3PKC5"/>
<feature type="compositionally biased region" description="Basic and acidic residues" evidence="1">
    <location>
        <begin position="257"/>
        <end position="266"/>
    </location>
</feature>
<evidence type="ECO:0000313" key="3">
    <source>
        <dbReference type="Proteomes" id="UP001516023"/>
    </source>
</evidence>
<feature type="compositionally biased region" description="Pro residues" evidence="1">
    <location>
        <begin position="229"/>
        <end position="240"/>
    </location>
</feature>
<feature type="compositionally biased region" description="Polar residues" evidence="1">
    <location>
        <begin position="122"/>
        <end position="138"/>
    </location>
</feature>
<feature type="compositionally biased region" description="Pro residues" evidence="1">
    <location>
        <begin position="335"/>
        <end position="354"/>
    </location>
</feature>
<dbReference type="Proteomes" id="UP001516023">
    <property type="component" value="Unassembled WGS sequence"/>
</dbReference>
<comment type="caution">
    <text evidence="2">The sequence shown here is derived from an EMBL/GenBank/DDBJ whole genome shotgun (WGS) entry which is preliminary data.</text>
</comment>
<feature type="compositionally biased region" description="Basic and acidic residues" evidence="1">
    <location>
        <begin position="36"/>
        <end position="48"/>
    </location>
</feature>
<feature type="compositionally biased region" description="Low complexity" evidence="1">
    <location>
        <begin position="315"/>
        <end position="330"/>
    </location>
</feature>
<accession>A0ABD3PKC5</accession>
<feature type="compositionally biased region" description="Pro residues" evidence="1">
    <location>
        <begin position="363"/>
        <end position="374"/>
    </location>
</feature>